<comment type="catalytic activity">
    <reaction evidence="2">
        <text>a nucleoside 2',3'-cyclic phosphate + H2O = a nucleoside 3'-phosphate + H(+)</text>
        <dbReference type="Rhea" id="RHEA:19621"/>
        <dbReference type="ChEBI" id="CHEBI:15377"/>
        <dbReference type="ChEBI" id="CHEBI:15378"/>
        <dbReference type="ChEBI" id="CHEBI:66949"/>
        <dbReference type="ChEBI" id="CHEBI:66954"/>
        <dbReference type="EC" id="3.1.4.16"/>
    </reaction>
</comment>
<dbReference type="PROSITE" id="PS00785">
    <property type="entry name" value="5_NUCLEOTIDASE_1"/>
    <property type="match status" value="1"/>
</dbReference>
<evidence type="ECO:0000256" key="5">
    <source>
        <dbReference type="ARBA" id="ARBA00006654"/>
    </source>
</evidence>
<keyword evidence="6" id="KW-0479">Metal-binding</keyword>
<dbReference type="OrthoDB" id="9775118at2"/>
<dbReference type="PRINTS" id="PR01607">
    <property type="entry name" value="APYRASEFAMLY"/>
</dbReference>
<dbReference type="NCBIfam" id="NF006938">
    <property type="entry name" value="PRK09420.1"/>
    <property type="match status" value="1"/>
</dbReference>
<dbReference type="Pfam" id="PF02872">
    <property type="entry name" value="5_nucleotid_C"/>
    <property type="match status" value="1"/>
</dbReference>
<dbReference type="InterPro" id="IPR036907">
    <property type="entry name" value="5'-Nucleotdase_C_sf"/>
</dbReference>
<dbReference type="AlphaFoldDB" id="A0A6I4ZQ81"/>
<evidence type="ECO:0000256" key="11">
    <source>
        <dbReference type="SAM" id="MobiDB-lite"/>
    </source>
</evidence>
<dbReference type="CDD" id="cd07410">
    <property type="entry name" value="MPP_CpdB_N"/>
    <property type="match status" value="1"/>
</dbReference>
<dbReference type="InterPro" id="IPR004843">
    <property type="entry name" value="Calcineurin-like_PHP"/>
</dbReference>
<evidence type="ECO:0000256" key="10">
    <source>
        <dbReference type="ARBA" id="ARBA00023268"/>
    </source>
</evidence>
<dbReference type="InterPro" id="IPR018392">
    <property type="entry name" value="LysM"/>
</dbReference>
<keyword evidence="9" id="KW-0378">Hydrolase</keyword>
<comment type="subcellular location">
    <subcellularLocation>
        <location evidence="4">Cell envelope</location>
    </subcellularLocation>
</comment>
<dbReference type="Pfam" id="PF00149">
    <property type="entry name" value="Metallophos"/>
    <property type="match status" value="1"/>
</dbReference>
<dbReference type="InterPro" id="IPR041827">
    <property type="entry name" value="CpdB_N"/>
</dbReference>
<dbReference type="GO" id="GO:0008254">
    <property type="term" value="F:3'-nucleotidase activity"/>
    <property type="evidence" value="ECO:0007669"/>
    <property type="project" value="UniProtKB-EC"/>
</dbReference>
<dbReference type="PANTHER" id="PTHR11575">
    <property type="entry name" value="5'-NUCLEOTIDASE-RELATED"/>
    <property type="match status" value="1"/>
</dbReference>
<dbReference type="EMBL" id="WMEQ01000001">
    <property type="protein sequence ID" value="MYL32405.1"/>
    <property type="molecule type" value="Genomic_DNA"/>
</dbReference>
<proteinExistence type="inferred from homology"/>
<dbReference type="CDD" id="cd00118">
    <property type="entry name" value="LysM"/>
    <property type="match status" value="2"/>
</dbReference>
<dbReference type="GO" id="GO:0000166">
    <property type="term" value="F:nucleotide binding"/>
    <property type="evidence" value="ECO:0007669"/>
    <property type="project" value="UniProtKB-KW"/>
</dbReference>
<dbReference type="GO" id="GO:0046872">
    <property type="term" value="F:metal ion binding"/>
    <property type="evidence" value="ECO:0007669"/>
    <property type="project" value="UniProtKB-KW"/>
</dbReference>
<dbReference type="GO" id="GO:0009166">
    <property type="term" value="P:nucleotide catabolic process"/>
    <property type="evidence" value="ECO:0007669"/>
    <property type="project" value="InterPro"/>
</dbReference>
<evidence type="ECO:0000256" key="1">
    <source>
        <dbReference type="ARBA" id="ARBA00000527"/>
    </source>
</evidence>
<evidence type="ECO:0000313" key="13">
    <source>
        <dbReference type="EMBL" id="MYL32405.1"/>
    </source>
</evidence>
<evidence type="ECO:0000256" key="8">
    <source>
        <dbReference type="ARBA" id="ARBA00022741"/>
    </source>
</evidence>
<evidence type="ECO:0000256" key="6">
    <source>
        <dbReference type="ARBA" id="ARBA00022723"/>
    </source>
</evidence>
<dbReference type="SUPFAM" id="SSF56300">
    <property type="entry name" value="Metallo-dependent phosphatases"/>
    <property type="match status" value="1"/>
</dbReference>
<dbReference type="SMART" id="SM00257">
    <property type="entry name" value="LysM"/>
    <property type="match status" value="2"/>
</dbReference>
<dbReference type="InterPro" id="IPR006146">
    <property type="entry name" value="5'-Nucleotdase_CS"/>
</dbReference>
<dbReference type="PANTHER" id="PTHR11575:SF6">
    <property type="entry name" value="2',3'-CYCLIC-NUCLEOTIDE 2'-PHOSPHODIESTERASE_3'-NUCLEOTIDASE"/>
    <property type="match status" value="1"/>
</dbReference>
<accession>A0A6I4ZQ81</accession>
<feature type="compositionally biased region" description="Basic and acidic residues" evidence="11">
    <location>
        <begin position="673"/>
        <end position="698"/>
    </location>
</feature>
<feature type="region of interest" description="Disordered" evidence="11">
    <location>
        <begin position="669"/>
        <end position="703"/>
    </location>
</feature>
<sequence length="809" mass="90577">MLQSICREMQRNKRKVTSAVISLGMIASVVTPVTISAKEDEDVVKLRVMETTDIHSHVMNYDYFSGEEANDFGLVNTATLIRDAKEEAKNSLLFDNGDLIQGSPLADYLATEKEWSEEDIHTVYQAMNLLDYDAGNYGNHEFNYGLEYLNKVTEGSNFPYVNANVYKVDEDDDPSNDENYFDPYVMLDKKVVDEDGEEHTLKVGVIGFTPPQITQWDKNKLEGKVKTKGIVNTAEKFVPQMKEEGADIVVAIAHSGIGDVTQSGMEENATYDLSKVDGIDAIMFGHAHQQFPGKAYADLEGVDVDKGTINGTPSVMPGFWGSHLGMIDFTVEKVDGDWTVQNAQSKLKAIYDSEKGEALVEPDEEIVSEVKEDHEATIDYVNSAVGETESPLYSYFSQVQDDPTVQIVTDAQKAYVKEYIQGTELEGLPVLSAGAPFKAGRDGVTDYTDIAEGDLAIKDTTSLYKYPNTVNVLKLTGSEVREWLEWSAGQFNKIDPNSKEEQLLVKENNRSDNGFPSYNFDVIDGVSYQIDVTEPQRYNKGGTEVINDTHRIKNLKYNGEPIDEDQQFLIATNNYRASATPIANPGGDNIVIESPDENRQVLVDYIRNHESVNPKADGNWSFAPIKGNPDLVFYSSPEAKKYAETNEDISFDEKLDNGFAKYNIELNKGKSNNKKDEENKEDKDEEKSNGNNDHKDSQGDSTANDMVYTIKSGDTLGKIGAKYGVFWRELANYNNISNVREIMPGQEILIPVSDDTDDYKVHRVQKGETLGKISSQYNVHWKDLARYNELDNPHRLYVGQEIKIPKKSE</sequence>
<comment type="cofactor">
    <cofactor evidence="3">
        <name>a divalent metal cation</name>
        <dbReference type="ChEBI" id="CHEBI:60240"/>
    </cofactor>
</comment>
<evidence type="ECO:0000256" key="3">
    <source>
        <dbReference type="ARBA" id="ARBA00001968"/>
    </source>
</evidence>
<evidence type="ECO:0000256" key="9">
    <source>
        <dbReference type="ARBA" id="ARBA00022801"/>
    </source>
</evidence>
<evidence type="ECO:0000256" key="7">
    <source>
        <dbReference type="ARBA" id="ARBA00022729"/>
    </source>
</evidence>
<keyword evidence="7" id="KW-0732">Signal</keyword>
<evidence type="ECO:0000313" key="14">
    <source>
        <dbReference type="Proteomes" id="UP000468638"/>
    </source>
</evidence>
<organism evidence="13 14">
    <name type="scientific">Pontibacillus yanchengensis</name>
    <dbReference type="NCBI Taxonomy" id="462910"/>
    <lineage>
        <taxon>Bacteria</taxon>
        <taxon>Bacillati</taxon>
        <taxon>Bacillota</taxon>
        <taxon>Bacilli</taxon>
        <taxon>Bacillales</taxon>
        <taxon>Bacillaceae</taxon>
        <taxon>Pontibacillus</taxon>
    </lineage>
</organism>
<reference evidence="13 14" key="1">
    <citation type="submission" date="2019-11" db="EMBL/GenBank/DDBJ databases">
        <title>Genome sequences of 17 halophilic strains isolated from different environments.</title>
        <authorList>
            <person name="Furrow R.E."/>
        </authorList>
    </citation>
    <scope>NUCLEOTIDE SEQUENCE [LARGE SCALE GENOMIC DNA]</scope>
    <source>
        <strain evidence="13 14">22514_16_FS</strain>
    </source>
</reference>
<feature type="domain" description="LysM" evidence="12">
    <location>
        <begin position="760"/>
        <end position="804"/>
    </location>
</feature>
<keyword evidence="8" id="KW-0547">Nucleotide-binding</keyword>
<dbReference type="InterPro" id="IPR006179">
    <property type="entry name" value="5_nucleotidase/apyrase"/>
</dbReference>
<keyword evidence="10" id="KW-0511">Multifunctional enzyme</keyword>
<dbReference type="RefSeq" id="WP_160847695.1">
    <property type="nucleotide sequence ID" value="NZ_WMEQ01000001.1"/>
</dbReference>
<evidence type="ECO:0000256" key="2">
    <source>
        <dbReference type="ARBA" id="ARBA00001730"/>
    </source>
</evidence>
<dbReference type="PROSITE" id="PS51782">
    <property type="entry name" value="LYSM"/>
    <property type="match status" value="2"/>
</dbReference>
<dbReference type="GO" id="GO:0030288">
    <property type="term" value="C:outer membrane-bounded periplasmic space"/>
    <property type="evidence" value="ECO:0007669"/>
    <property type="project" value="TreeGrafter"/>
</dbReference>
<dbReference type="GO" id="GO:0008663">
    <property type="term" value="F:2',3'-cyclic-nucleotide 2'-phosphodiesterase activity"/>
    <property type="evidence" value="ECO:0007669"/>
    <property type="project" value="UniProtKB-EC"/>
</dbReference>
<comment type="similarity">
    <text evidence="5">Belongs to the 5'-nucleotidase family.</text>
</comment>
<protein>
    <submittedName>
        <fullName evidence="13">Bifunctional 2',3'-cyclic-nucleotide 2'-phosphodiesterase/3'-nucleotidase</fullName>
    </submittedName>
</protein>
<dbReference type="Gene3D" id="3.90.780.10">
    <property type="entry name" value="5'-Nucleotidase, C-terminal domain"/>
    <property type="match status" value="1"/>
</dbReference>
<dbReference type="InterPro" id="IPR008334">
    <property type="entry name" value="5'-Nucleotdase_C"/>
</dbReference>
<comment type="catalytic activity">
    <reaction evidence="1">
        <text>a ribonucleoside 3'-phosphate + H2O = a ribonucleoside + phosphate</text>
        <dbReference type="Rhea" id="RHEA:10144"/>
        <dbReference type="ChEBI" id="CHEBI:13197"/>
        <dbReference type="ChEBI" id="CHEBI:15377"/>
        <dbReference type="ChEBI" id="CHEBI:18254"/>
        <dbReference type="ChEBI" id="CHEBI:43474"/>
        <dbReference type="EC" id="3.1.3.6"/>
    </reaction>
</comment>
<dbReference type="Gene3D" id="3.60.21.10">
    <property type="match status" value="1"/>
</dbReference>
<gene>
    <name evidence="13" type="ORF">GLW05_02135</name>
</gene>
<comment type="caution">
    <text evidence="13">The sequence shown here is derived from an EMBL/GenBank/DDBJ whole genome shotgun (WGS) entry which is preliminary data.</text>
</comment>
<dbReference type="Proteomes" id="UP000468638">
    <property type="component" value="Unassembled WGS sequence"/>
</dbReference>
<dbReference type="SUPFAM" id="SSF55816">
    <property type="entry name" value="5'-nucleotidase (syn. UDP-sugar hydrolase), C-terminal domain"/>
    <property type="match status" value="1"/>
</dbReference>
<dbReference type="InterPro" id="IPR029052">
    <property type="entry name" value="Metallo-depent_PP-like"/>
</dbReference>
<feature type="domain" description="LysM" evidence="12">
    <location>
        <begin position="706"/>
        <end position="750"/>
    </location>
</feature>
<evidence type="ECO:0000256" key="4">
    <source>
        <dbReference type="ARBA" id="ARBA00004196"/>
    </source>
</evidence>
<dbReference type="SUPFAM" id="SSF54106">
    <property type="entry name" value="LysM domain"/>
    <property type="match status" value="2"/>
</dbReference>
<name>A0A6I4ZQ81_9BACI</name>
<dbReference type="InterPro" id="IPR036779">
    <property type="entry name" value="LysM_dom_sf"/>
</dbReference>
<dbReference type="Pfam" id="PF01476">
    <property type="entry name" value="LysM"/>
    <property type="match status" value="2"/>
</dbReference>
<evidence type="ECO:0000259" key="12">
    <source>
        <dbReference type="PROSITE" id="PS51782"/>
    </source>
</evidence>
<dbReference type="Gene3D" id="3.10.350.10">
    <property type="entry name" value="LysM domain"/>
    <property type="match status" value="2"/>
</dbReference>